<dbReference type="OrthoDB" id="10385734at2759"/>
<dbReference type="Proteomes" id="UP000054477">
    <property type="component" value="Unassembled WGS sequence"/>
</dbReference>
<gene>
    <name evidence="2" type="ORF">K443DRAFT_102455</name>
</gene>
<keyword evidence="1" id="KW-0732">Signal</keyword>
<evidence type="ECO:0008006" key="4">
    <source>
        <dbReference type="Google" id="ProtNLM"/>
    </source>
</evidence>
<feature type="signal peptide" evidence="1">
    <location>
        <begin position="1"/>
        <end position="19"/>
    </location>
</feature>
<dbReference type="EMBL" id="KN838649">
    <property type="protein sequence ID" value="KIJ99305.1"/>
    <property type="molecule type" value="Genomic_DNA"/>
</dbReference>
<dbReference type="HOGENOM" id="CLU_1686895_0_0_1"/>
<dbReference type="AlphaFoldDB" id="A0A0C9X2L1"/>
<accession>A0A0C9X2L1</accession>
<keyword evidence="3" id="KW-1185">Reference proteome</keyword>
<sequence length="156" mass="16575">MRFTAIFFLTASLVNVAFSYTAKELDTIQQHLTQLKSDLDTINADLSKISGADGTFSQVISFPVGDDESQALVISTVASYYPDAENAVNGFIDGKPTFERLGVTSLVKSALTRFISALNASAEALVAHSSPELSAKATAVAEQYKALGEKALADFS</sequence>
<protein>
    <recommendedName>
        <fullName evidence="4">Hydrophobic surface binding protein A</fullName>
    </recommendedName>
</protein>
<evidence type="ECO:0000313" key="2">
    <source>
        <dbReference type="EMBL" id="KIJ99305.1"/>
    </source>
</evidence>
<feature type="chain" id="PRO_5002216490" description="Hydrophobic surface binding protein A" evidence="1">
    <location>
        <begin position="20"/>
        <end position="156"/>
    </location>
</feature>
<dbReference type="Gene3D" id="1.20.1280.140">
    <property type="match status" value="1"/>
</dbReference>
<reference evidence="3" key="2">
    <citation type="submission" date="2015-01" db="EMBL/GenBank/DDBJ databases">
        <title>Evolutionary Origins and Diversification of the Mycorrhizal Mutualists.</title>
        <authorList>
            <consortium name="DOE Joint Genome Institute"/>
            <consortium name="Mycorrhizal Genomics Consortium"/>
            <person name="Kohler A."/>
            <person name="Kuo A."/>
            <person name="Nagy L.G."/>
            <person name="Floudas D."/>
            <person name="Copeland A."/>
            <person name="Barry K.W."/>
            <person name="Cichocki N."/>
            <person name="Veneault-Fourrey C."/>
            <person name="LaButti K."/>
            <person name="Lindquist E.A."/>
            <person name="Lipzen A."/>
            <person name="Lundell T."/>
            <person name="Morin E."/>
            <person name="Murat C."/>
            <person name="Riley R."/>
            <person name="Ohm R."/>
            <person name="Sun H."/>
            <person name="Tunlid A."/>
            <person name="Henrissat B."/>
            <person name="Grigoriev I.V."/>
            <person name="Hibbett D.S."/>
            <person name="Martin F."/>
        </authorList>
    </citation>
    <scope>NUCLEOTIDE SEQUENCE [LARGE SCALE GENOMIC DNA]</scope>
    <source>
        <strain evidence="3">LaAM-08-1</strain>
    </source>
</reference>
<evidence type="ECO:0000313" key="3">
    <source>
        <dbReference type="Proteomes" id="UP000054477"/>
    </source>
</evidence>
<organism evidence="2 3">
    <name type="scientific">Laccaria amethystina LaAM-08-1</name>
    <dbReference type="NCBI Taxonomy" id="1095629"/>
    <lineage>
        <taxon>Eukaryota</taxon>
        <taxon>Fungi</taxon>
        <taxon>Dikarya</taxon>
        <taxon>Basidiomycota</taxon>
        <taxon>Agaricomycotina</taxon>
        <taxon>Agaricomycetes</taxon>
        <taxon>Agaricomycetidae</taxon>
        <taxon>Agaricales</taxon>
        <taxon>Agaricineae</taxon>
        <taxon>Hydnangiaceae</taxon>
        <taxon>Laccaria</taxon>
    </lineage>
</organism>
<proteinExistence type="predicted"/>
<evidence type="ECO:0000256" key="1">
    <source>
        <dbReference type="SAM" id="SignalP"/>
    </source>
</evidence>
<name>A0A0C9X2L1_9AGAR</name>
<reference evidence="2 3" key="1">
    <citation type="submission" date="2014-04" db="EMBL/GenBank/DDBJ databases">
        <authorList>
            <consortium name="DOE Joint Genome Institute"/>
            <person name="Kuo A."/>
            <person name="Kohler A."/>
            <person name="Nagy L.G."/>
            <person name="Floudas D."/>
            <person name="Copeland A."/>
            <person name="Barry K.W."/>
            <person name="Cichocki N."/>
            <person name="Veneault-Fourrey C."/>
            <person name="LaButti K."/>
            <person name="Lindquist E.A."/>
            <person name="Lipzen A."/>
            <person name="Lundell T."/>
            <person name="Morin E."/>
            <person name="Murat C."/>
            <person name="Sun H."/>
            <person name="Tunlid A."/>
            <person name="Henrissat B."/>
            <person name="Grigoriev I.V."/>
            <person name="Hibbett D.S."/>
            <person name="Martin F."/>
            <person name="Nordberg H.P."/>
            <person name="Cantor M.N."/>
            <person name="Hua S.X."/>
        </authorList>
    </citation>
    <scope>NUCLEOTIDE SEQUENCE [LARGE SCALE GENOMIC DNA]</scope>
    <source>
        <strain evidence="2 3">LaAM-08-1</strain>
    </source>
</reference>